<dbReference type="Pfam" id="PF00106">
    <property type="entry name" value="adh_short"/>
    <property type="match status" value="2"/>
</dbReference>
<dbReference type="PANTHER" id="PTHR43963">
    <property type="entry name" value="CARBONYL REDUCTASE 1-RELATED"/>
    <property type="match status" value="1"/>
</dbReference>
<keyword evidence="6" id="KW-1185">Reference proteome</keyword>
<dbReference type="EC" id="1.1.1.184" evidence="4"/>
<keyword evidence="2" id="KW-0521">NADP</keyword>
<dbReference type="WBParaSite" id="ACRNAN_scaffold10304.g8740.t1">
    <property type="protein sequence ID" value="ACRNAN_scaffold10304.g8740.t1"/>
    <property type="gene ID" value="ACRNAN_scaffold10304.g8740"/>
</dbReference>
<proteinExistence type="inferred from homology"/>
<dbReference type="AlphaFoldDB" id="A0A914CH05"/>
<dbReference type="CDD" id="cd05324">
    <property type="entry name" value="carb_red_PTCR-like_SDR_c"/>
    <property type="match status" value="1"/>
</dbReference>
<comment type="similarity">
    <text evidence="1 5">Belongs to the short-chain dehydrogenases/reductases (SDR) family.</text>
</comment>
<dbReference type="Proteomes" id="UP000887540">
    <property type="component" value="Unplaced"/>
</dbReference>
<sequence>MTGKIYVVTGANKGIGYAIVRGLGQKLSGDLIYLAARNTSLGEEALKKVKSELNGKLNSDIRFHQLDITNESSCKNFAEYIKKEHGGLDILINNAGFAFKFDATEPCDQQADVTIGINYYGTKLVTSILLPLIRSGGRIVNVCSQAGIMKNRYSDSWIQRFTNDIYTESDIDNFVETYKKLTKEEASGKGHKRKEGGFIESAYMVSKAAEIAYSVYLARILKDRKIIVNGCCPGYVDTDMTSHKGPLTIDQGADTPIYLATDSNVSNGGFYYERKIKEWL</sequence>
<dbReference type="PANTHER" id="PTHR43963:SF6">
    <property type="entry name" value="CHAIN DEHYDROGENASE FAMILY PROTEIN, PUTATIVE (AFU_ORTHOLOGUE AFUA_3G15350)-RELATED"/>
    <property type="match status" value="1"/>
</dbReference>
<dbReference type="PRINTS" id="PR00081">
    <property type="entry name" value="GDHRDH"/>
</dbReference>
<evidence type="ECO:0000256" key="3">
    <source>
        <dbReference type="ARBA" id="ARBA00023002"/>
    </source>
</evidence>
<protein>
    <recommendedName>
        <fullName evidence="4">carbonyl reductase (NADPH)</fullName>
        <ecNumber evidence="4">1.1.1.184</ecNumber>
    </recommendedName>
</protein>
<dbReference type="InterPro" id="IPR036291">
    <property type="entry name" value="NAD(P)-bd_dom_sf"/>
</dbReference>
<reference evidence="7" key="1">
    <citation type="submission" date="2022-11" db="UniProtKB">
        <authorList>
            <consortium name="WormBaseParasite"/>
        </authorList>
    </citation>
    <scope>IDENTIFICATION</scope>
</reference>
<evidence type="ECO:0000256" key="4">
    <source>
        <dbReference type="ARBA" id="ARBA00026118"/>
    </source>
</evidence>
<evidence type="ECO:0000313" key="7">
    <source>
        <dbReference type="WBParaSite" id="ACRNAN_scaffold10304.g8740.t1"/>
    </source>
</evidence>
<evidence type="ECO:0000256" key="1">
    <source>
        <dbReference type="ARBA" id="ARBA00006484"/>
    </source>
</evidence>
<evidence type="ECO:0000313" key="6">
    <source>
        <dbReference type="Proteomes" id="UP000887540"/>
    </source>
</evidence>
<accession>A0A914CH05</accession>
<organism evidence="6 7">
    <name type="scientific">Acrobeloides nanus</name>
    <dbReference type="NCBI Taxonomy" id="290746"/>
    <lineage>
        <taxon>Eukaryota</taxon>
        <taxon>Metazoa</taxon>
        <taxon>Ecdysozoa</taxon>
        <taxon>Nematoda</taxon>
        <taxon>Chromadorea</taxon>
        <taxon>Rhabditida</taxon>
        <taxon>Tylenchina</taxon>
        <taxon>Cephalobomorpha</taxon>
        <taxon>Cephaloboidea</taxon>
        <taxon>Cephalobidae</taxon>
        <taxon>Acrobeloides</taxon>
    </lineage>
</organism>
<dbReference type="InterPro" id="IPR045313">
    <property type="entry name" value="CBR1-like"/>
</dbReference>
<dbReference type="Gene3D" id="3.40.50.720">
    <property type="entry name" value="NAD(P)-binding Rossmann-like Domain"/>
    <property type="match status" value="1"/>
</dbReference>
<evidence type="ECO:0000256" key="5">
    <source>
        <dbReference type="RuleBase" id="RU000363"/>
    </source>
</evidence>
<dbReference type="SUPFAM" id="SSF51735">
    <property type="entry name" value="NAD(P)-binding Rossmann-fold domains"/>
    <property type="match status" value="1"/>
</dbReference>
<dbReference type="PRINTS" id="PR00080">
    <property type="entry name" value="SDRFAMILY"/>
</dbReference>
<dbReference type="InterPro" id="IPR002347">
    <property type="entry name" value="SDR_fam"/>
</dbReference>
<name>A0A914CH05_9BILA</name>
<evidence type="ECO:0000256" key="2">
    <source>
        <dbReference type="ARBA" id="ARBA00022857"/>
    </source>
</evidence>
<dbReference type="GO" id="GO:0004090">
    <property type="term" value="F:carbonyl reductase (NADPH) activity"/>
    <property type="evidence" value="ECO:0007669"/>
    <property type="project" value="UniProtKB-EC"/>
</dbReference>
<keyword evidence="3" id="KW-0560">Oxidoreductase</keyword>